<dbReference type="InParanoid" id="A0A5N3ZYV9"/>
<dbReference type="InterPro" id="IPR051320">
    <property type="entry name" value="Viral_Replic_Matur_Polypro"/>
</dbReference>
<organism evidence="2 3">
    <name type="scientific">Photinus pyralis</name>
    <name type="common">Common eastern firefly</name>
    <name type="synonym">Lampyris pyralis</name>
    <dbReference type="NCBI Taxonomy" id="7054"/>
    <lineage>
        <taxon>Eukaryota</taxon>
        <taxon>Metazoa</taxon>
        <taxon>Ecdysozoa</taxon>
        <taxon>Arthropoda</taxon>
        <taxon>Hexapoda</taxon>
        <taxon>Insecta</taxon>
        <taxon>Pterygota</taxon>
        <taxon>Neoptera</taxon>
        <taxon>Endopterygota</taxon>
        <taxon>Coleoptera</taxon>
        <taxon>Polyphaga</taxon>
        <taxon>Elateriformia</taxon>
        <taxon>Elateroidea</taxon>
        <taxon>Lampyridae</taxon>
        <taxon>Lampyrinae</taxon>
        <taxon>Photinus</taxon>
    </lineage>
</organism>
<feature type="non-terminal residue" evidence="2">
    <location>
        <position position="90"/>
    </location>
</feature>
<dbReference type="SUPFAM" id="SSF56672">
    <property type="entry name" value="DNA/RNA polymerases"/>
    <property type="match status" value="1"/>
</dbReference>
<evidence type="ECO:0000259" key="1">
    <source>
        <dbReference type="PROSITE" id="PS50878"/>
    </source>
</evidence>
<dbReference type="Proteomes" id="UP000327044">
    <property type="component" value="Unassembled WGS sequence"/>
</dbReference>
<feature type="domain" description="Reverse transcriptase" evidence="1">
    <location>
        <begin position="1"/>
        <end position="90"/>
    </location>
</feature>
<keyword evidence="3" id="KW-1185">Reference proteome</keyword>
<dbReference type="InterPro" id="IPR043128">
    <property type="entry name" value="Rev_trsase/Diguanyl_cyclase"/>
</dbReference>
<dbReference type="InterPro" id="IPR043502">
    <property type="entry name" value="DNA/RNA_pol_sf"/>
</dbReference>
<dbReference type="Gene3D" id="3.30.70.270">
    <property type="match status" value="1"/>
</dbReference>
<dbReference type="InterPro" id="IPR000477">
    <property type="entry name" value="RT_dom"/>
</dbReference>
<dbReference type="GO" id="GO:0071897">
    <property type="term" value="P:DNA biosynthetic process"/>
    <property type="evidence" value="ECO:0007669"/>
    <property type="project" value="UniProtKB-ARBA"/>
</dbReference>
<evidence type="ECO:0000313" key="2">
    <source>
        <dbReference type="EMBL" id="KAB0790256.1"/>
    </source>
</evidence>
<dbReference type="PROSITE" id="PS50878">
    <property type="entry name" value="RT_POL"/>
    <property type="match status" value="1"/>
</dbReference>
<comment type="caution">
    <text evidence="2">The sequence shown here is derived from an EMBL/GenBank/DDBJ whole genome shotgun (WGS) entry which is preliminary data.</text>
</comment>
<dbReference type="CDD" id="cd01647">
    <property type="entry name" value="RT_LTR"/>
    <property type="match status" value="1"/>
</dbReference>
<dbReference type="PANTHER" id="PTHR33064:SF37">
    <property type="entry name" value="RIBONUCLEASE H"/>
    <property type="match status" value="1"/>
</dbReference>
<dbReference type="PANTHER" id="PTHR33064">
    <property type="entry name" value="POL PROTEIN"/>
    <property type="match status" value="1"/>
</dbReference>
<proteinExistence type="predicted"/>
<feature type="non-terminal residue" evidence="2">
    <location>
        <position position="1"/>
    </location>
</feature>
<protein>
    <recommendedName>
        <fullName evidence="1">Reverse transcriptase domain-containing protein</fullName>
    </recommendedName>
</protein>
<dbReference type="Pfam" id="PF00078">
    <property type="entry name" value="RVT_1"/>
    <property type="match status" value="1"/>
</dbReference>
<gene>
    <name evidence="2" type="ORF">PPYR_15405</name>
</gene>
<evidence type="ECO:0000313" key="3">
    <source>
        <dbReference type="Proteomes" id="UP000327044"/>
    </source>
</evidence>
<accession>A0A5N3ZYV9</accession>
<reference evidence="2 3" key="1">
    <citation type="journal article" date="2018" name="Elife">
        <title>Firefly genomes illuminate parallel origins of bioluminescence in beetles.</title>
        <authorList>
            <person name="Fallon T.R."/>
            <person name="Lower S.E."/>
            <person name="Chang C.H."/>
            <person name="Bessho-Uehara M."/>
            <person name="Martin G.J."/>
            <person name="Bewick A.J."/>
            <person name="Behringer M."/>
            <person name="Debat H.J."/>
            <person name="Wong I."/>
            <person name="Day J.C."/>
            <person name="Suvorov A."/>
            <person name="Silva C.J."/>
            <person name="Stanger-Hall K.F."/>
            <person name="Hall D.W."/>
            <person name="Schmitz R.J."/>
            <person name="Nelson D.R."/>
            <person name="Lewis S.M."/>
            <person name="Shigenobu S."/>
            <person name="Bybee S.M."/>
            <person name="Larracuente A.M."/>
            <person name="Oba Y."/>
            <person name="Weng J.K."/>
        </authorList>
    </citation>
    <scope>NUCLEOTIDE SEQUENCE [LARGE SCALE GENOMIC DNA]</scope>
    <source>
        <strain evidence="2">1611_PpyrPB1</strain>
        <tissue evidence="2">Whole body</tissue>
    </source>
</reference>
<dbReference type="AlphaFoldDB" id="A0A5N3ZYV9"/>
<dbReference type="EMBL" id="VVIM01001586">
    <property type="protein sequence ID" value="KAB0790256.1"/>
    <property type="molecule type" value="Genomic_DNA"/>
</dbReference>
<sequence>VQFMSSIDFTHGYWQIPLANESQKYTGFKFNGRSYCFCVLPFGLSSSVSTFTRCLSQIFGHDYEQFLKIYIDDILILSETFEKHLEHLEL</sequence>
<name>A0A5N3ZYV9_PHOPY</name>